<dbReference type="Pfam" id="PF08939">
    <property type="entry name" value="Bles03"/>
    <property type="match status" value="1"/>
</dbReference>
<dbReference type="PANTHER" id="PTHR31977:SF1">
    <property type="entry name" value="UPF0696 PROTEIN C11ORF68"/>
    <property type="match status" value="1"/>
</dbReference>
<comment type="caution">
    <text evidence="2">The sequence shown here is derived from an EMBL/GenBank/DDBJ whole genome shotgun (WGS) entry which is preliminary data.</text>
</comment>
<gene>
    <name evidence="2" type="ORF">JX265_008885</name>
</gene>
<evidence type="ECO:0008006" key="4">
    <source>
        <dbReference type="Google" id="ProtNLM"/>
    </source>
</evidence>
<reference evidence="2" key="1">
    <citation type="submission" date="2021-03" db="EMBL/GenBank/DDBJ databases">
        <title>Revisited historic fungal species revealed as producer of novel bioactive compounds through whole genome sequencing and comparative genomics.</title>
        <authorList>
            <person name="Vignolle G.A."/>
            <person name="Hochenegger N."/>
            <person name="Mach R.L."/>
            <person name="Mach-Aigner A.R."/>
            <person name="Javad Rahimi M."/>
            <person name="Salim K.A."/>
            <person name="Chan C.M."/>
            <person name="Lim L.B.L."/>
            <person name="Cai F."/>
            <person name="Druzhinina I.S."/>
            <person name="U'Ren J.M."/>
            <person name="Derntl C."/>
        </authorList>
    </citation>
    <scope>NUCLEOTIDE SEQUENCE</scope>
    <source>
        <strain evidence="2">TUCIM 5799</strain>
    </source>
</reference>
<organism evidence="2 3">
    <name type="scientific">Neoarthrinium moseri</name>
    <dbReference type="NCBI Taxonomy" id="1658444"/>
    <lineage>
        <taxon>Eukaryota</taxon>
        <taxon>Fungi</taxon>
        <taxon>Dikarya</taxon>
        <taxon>Ascomycota</taxon>
        <taxon>Pezizomycotina</taxon>
        <taxon>Sordariomycetes</taxon>
        <taxon>Xylariomycetidae</taxon>
        <taxon>Amphisphaeriales</taxon>
        <taxon>Apiosporaceae</taxon>
        <taxon>Neoarthrinium</taxon>
    </lineage>
</organism>
<dbReference type="AlphaFoldDB" id="A0A9P9WHR0"/>
<dbReference type="EMBL" id="JAFIMR010000025">
    <property type="protein sequence ID" value="KAI1863668.1"/>
    <property type="molecule type" value="Genomic_DNA"/>
</dbReference>
<dbReference type="InterPro" id="IPR023398">
    <property type="entry name" value="TIF_eIF4e-like"/>
</dbReference>
<evidence type="ECO:0000313" key="3">
    <source>
        <dbReference type="Proteomes" id="UP000829685"/>
    </source>
</evidence>
<accession>A0A9P9WHR0</accession>
<dbReference type="InterPro" id="IPR015034">
    <property type="entry name" value="Bles03"/>
</dbReference>
<dbReference type="PANTHER" id="PTHR31977">
    <property type="entry name" value="UPF0696 PROTEIN C11ORF68"/>
    <property type="match status" value="1"/>
</dbReference>
<evidence type="ECO:0000313" key="2">
    <source>
        <dbReference type="EMBL" id="KAI1863668.1"/>
    </source>
</evidence>
<keyword evidence="3" id="KW-1185">Reference proteome</keyword>
<dbReference type="Gene3D" id="3.30.760.10">
    <property type="entry name" value="RNA Cap, Translation Initiation Factor Eif4e"/>
    <property type="match status" value="1"/>
</dbReference>
<proteinExistence type="inferred from homology"/>
<evidence type="ECO:0000256" key="1">
    <source>
        <dbReference type="ARBA" id="ARBA00010568"/>
    </source>
</evidence>
<dbReference type="Proteomes" id="UP000829685">
    <property type="component" value="Unassembled WGS sequence"/>
</dbReference>
<comment type="similarity">
    <text evidence="1">Belongs to the UPF0696 family.</text>
</comment>
<sequence length="288" mass="32438">MVAELESKVKAFDTDEWWARHGSVATPLKLQSRKITRPESSHFHNAYAGFPYAWQLTETVDDFLGRLPPATTEGSKAGPWIFICNPFIERRSKQEAQNQNVRGCEDEAPEEDETDLHRFIEGGMERLHLVTDFHGEMNKSTVSPAVRGRERNKAAADATRDILALAHALHVRTGKWMLFCDVHAVNEVWGIVAKATANNELGIAAKVATRSELDPRTERLICVYTTDFIDRSDVERVARKLKQLGLVKAYGKPLYYKPDAYTYLGIGSGNPWGFKASIYNTKELLGRT</sequence>
<dbReference type="SUPFAM" id="SSF55418">
    <property type="entry name" value="eIF4e-like"/>
    <property type="match status" value="1"/>
</dbReference>
<name>A0A9P9WHR0_9PEZI</name>
<protein>
    <recommendedName>
        <fullName evidence="4">DUF1917-domain-containing protein</fullName>
    </recommendedName>
</protein>